<name>A0ABT3IVS4_9BACT</name>
<evidence type="ECO:0000259" key="2">
    <source>
        <dbReference type="PROSITE" id="PS51186"/>
    </source>
</evidence>
<proteinExistence type="predicted"/>
<dbReference type="CDD" id="cd04301">
    <property type="entry name" value="NAT_SF"/>
    <property type="match status" value="1"/>
</dbReference>
<dbReference type="InterPro" id="IPR050769">
    <property type="entry name" value="NAT_camello-type"/>
</dbReference>
<feature type="domain" description="N-acetyltransferase" evidence="2">
    <location>
        <begin position="10"/>
        <end position="152"/>
    </location>
</feature>
<dbReference type="Proteomes" id="UP001207742">
    <property type="component" value="Unassembled WGS sequence"/>
</dbReference>
<evidence type="ECO:0000256" key="1">
    <source>
        <dbReference type="ARBA" id="ARBA00022679"/>
    </source>
</evidence>
<protein>
    <submittedName>
        <fullName evidence="3">GNAT family N-acetyltransferase</fullName>
    </submittedName>
</protein>
<dbReference type="PANTHER" id="PTHR13947:SF37">
    <property type="entry name" value="LD18367P"/>
    <property type="match status" value="1"/>
</dbReference>
<evidence type="ECO:0000313" key="3">
    <source>
        <dbReference type="EMBL" id="MCW3488048.1"/>
    </source>
</evidence>
<sequence>MAKITALSLLSYRQFATVLEPENWQRMYNSQADESALQALMQISTTTVCEVGEQLVGVIFLVSSGHATDIYPADWAYIRRLGVDPAFRGKGIGHQLTVMAIEQARQNGEKTIGLHTSTMMPDARHIYEKLGFSLMRELDPILGQQYWLYSMPL</sequence>
<dbReference type="Pfam" id="PF00583">
    <property type="entry name" value="Acetyltransf_1"/>
    <property type="match status" value="1"/>
</dbReference>
<dbReference type="EMBL" id="JAPDNS010000002">
    <property type="protein sequence ID" value="MCW3488048.1"/>
    <property type="molecule type" value="Genomic_DNA"/>
</dbReference>
<accession>A0ABT3IVS4</accession>
<keyword evidence="1" id="KW-0808">Transferase</keyword>
<dbReference type="PANTHER" id="PTHR13947">
    <property type="entry name" value="GNAT FAMILY N-ACETYLTRANSFERASE"/>
    <property type="match status" value="1"/>
</dbReference>
<gene>
    <name evidence="3" type="ORF">OL497_29415</name>
</gene>
<organism evidence="3 4">
    <name type="scientific">Chitinophaga nivalis</name>
    <dbReference type="NCBI Taxonomy" id="2991709"/>
    <lineage>
        <taxon>Bacteria</taxon>
        <taxon>Pseudomonadati</taxon>
        <taxon>Bacteroidota</taxon>
        <taxon>Chitinophagia</taxon>
        <taxon>Chitinophagales</taxon>
        <taxon>Chitinophagaceae</taxon>
        <taxon>Chitinophaga</taxon>
    </lineage>
</organism>
<dbReference type="InterPro" id="IPR000182">
    <property type="entry name" value="GNAT_dom"/>
</dbReference>
<dbReference type="RefSeq" id="WP_264734855.1">
    <property type="nucleotide sequence ID" value="NZ_JAPDNR010000001.1"/>
</dbReference>
<dbReference type="Gene3D" id="3.40.630.30">
    <property type="match status" value="1"/>
</dbReference>
<keyword evidence="4" id="KW-1185">Reference proteome</keyword>
<comment type="caution">
    <text evidence="3">The sequence shown here is derived from an EMBL/GenBank/DDBJ whole genome shotgun (WGS) entry which is preliminary data.</text>
</comment>
<dbReference type="SUPFAM" id="SSF55729">
    <property type="entry name" value="Acyl-CoA N-acyltransferases (Nat)"/>
    <property type="match status" value="1"/>
</dbReference>
<dbReference type="InterPro" id="IPR016181">
    <property type="entry name" value="Acyl_CoA_acyltransferase"/>
</dbReference>
<reference evidence="3 4" key="1">
    <citation type="submission" date="2022-10" db="EMBL/GenBank/DDBJ databases">
        <title>Chitinophaga nivalis PC15 sp. nov., isolated from Pyeongchang county, South Korea.</title>
        <authorList>
            <person name="Trinh H.N."/>
        </authorList>
    </citation>
    <scope>NUCLEOTIDE SEQUENCE [LARGE SCALE GENOMIC DNA]</scope>
    <source>
        <strain evidence="3 4">PC14</strain>
    </source>
</reference>
<dbReference type="PROSITE" id="PS51186">
    <property type="entry name" value="GNAT"/>
    <property type="match status" value="1"/>
</dbReference>
<evidence type="ECO:0000313" key="4">
    <source>
        <dbReference type="Proteomes" id="UP001207742"/>
    </source>
</evidence>